<dbReference type="SUPFAM" id="SSF48403">
    <property type="entry name" value="Ankyrin repeat"/>
    <property type="match status" value="1"/>
</dbReference>
<dbReference type="InterPro" id="IPR017907">
    <property type="entry name" value="Znf_RING_CS"/>
</dbReference>
<keyword evidence="5" id="KW-0479">Metal-binding</keyword>
<protein>
    <recommendedName>
        <fullName evidence="3">RING-type E3 ubiquitin transferase</fullName>
        <ecNumber evidence="3">2.3.2.27</ecNumber>
    </recommendedName>
</protein>
<proteinExistence type="predicted"/>
<evidence type="ECO:0000256" key="5">
    <source>
        <dbReference type="ARBA" id="ARBA00022723"/>
    </source>
</evidence>
<dbReference type="PANTHER" id="PTHR24161">
    <property type="entry name" value="ANK_REP_REGION DOMAIN-CONTAINING PROTEIN-RELATED"/>
    <property type="match status" value="1"/>
</dbReference>
<evidence type="ECO:0000256" key="10">
    <source>
        <dbReference type="ARBA" id="ARBA00023043"/>
    </source>
</evidence>
<feature type="repeat" description="ANK" evidence="11">
    <location>
        <begin position="83"/>
        <end position="115"/>
    </location>
</feature>
<dbReference type="PROSITE" id="PS00518">
    <property type="entry name" value="ZF_RING_1"/>
    <property type="match status" value="1"/>
</dbReference>
<comment type="pathway">
    <text evidence="2">Protein modification; protein ubiquitination.</text>
</comment>
<dbReference type="PANTHER" id="PTHR24161:SF85">
    <property type="entry name" value="PALMITOYLTRANSFERASE HIP14"/>
    <property type="match status" value="1"/>
</dbReference>
<dbReference type="InterPro" id="IPR002110">
    <property type="entry name" value="Ankyrin_rpt"/>
</dbReference>
<dbReference type="GO" id="GO:0061630">
    <property type="term" value="F:ubiquitin protein ligase activity"/>
    <property type="evidence" value="ECO:0007669"/>
    <property type="project" value="UniProtKB-EC"/>
</dbReference>
<keyword evidence="6" id="KW-0677">Repeat</keyword>
<dbReference type="OrthoDB" id="20872at2759"/>
<evidence type="ECO:0000256" key="12">
    <source>
        <dbReference type="PROSITE-ProRule" id="PRU00175"/>
    </source>
</evidence>
<evidence type="ECO:0000259" key="13">
    <source>
        <dbReference type="PROSITE" id="PS50089"/>
    </source>
</evidence>
<dbReference type="PROSITE" id="PS50297">
    <property type="entry name" value="ANK_REP_REGION"/>
    <property type="match status" value="4"/>
</dbReference>
<evidence type="ECO:0000313" key="15">
    <source>
        <dbReference type="Proteomes" id="UP000323000"/>
    </source>
</evidence>
<evidence type="ECO:0000256" key="1">
    <source>
        <dbReference type="ARBA" id="ARBA00000900"/>
    </source>
</evidence>
<name>A0A5C7HVW5_9ROSI</name>
<evidence type="ECO:0000256" key="11">
    <source>
        <dbReference type="PROSITE-ProRule" id="PRU00023"/>
    </source>
</evidence>
<evidence type="ECO:0000256" key="7">
    <source>
        <dbReference type="ARBA" id="ARBA00022771"/>
    </source>
</evidence>
<dbReference type="EMBL" id="VAHF01000005">
    <property type="protein sequence ID" value="TXG60935.1"/>
    <property type="molecule type" value="Genomic_DNA"/>
</dbReference>
<dbReference type="Gene3D" id="1.25.40.20">
    <property type="entry name" value="Ankyrin repeat-containing domain"/>
    <property type="match status" value="2"/>
</dbReference>
<dbReference type="Proteomes" id="UP000323000">
    <property type="component" value="Chromosome 5"/>
</dbReference>
<evidence type="ECO:0000256" key="9">
    <source>
        <dbReference type="ARBA" id="ARBA00022833"/>
    </source>
</evidence>
<dbReference type="GO" id="GO:0008270">
    <property type="term" value="F:zinc ion binding"/>
    <property type="evidence" value="ECO:0007669"/>
    <property type="project" value="UniProtKB-KW"/>
</dbReference>
<dbReference type="AlphaFoldDB" id="A0A5C7HVW5"/>
<keyword evidence="4" id="KW-0808">Transferase</keyword>
<dbReference type="InterPro" id="IPR036770">
    <property type="entry name" value="Ankyrin_rpt-contain_sf"/>
</dbReference>
<dbReference type="InterPro" id="IPR001841">
    <property type="entry name" value="Znf_RING"/>
</dbReference>
<dbReference type="PROSITE" id="PS50089">
    <property type="entry name" value="ZF_RING_2"/>
    <property type="match status" value="1"/>
</dbReference>
<keyword evidence="8" id="KW-0833">Ubl conjugation pathway</keyword>
<dbReference type="Pfam" id="PF24921">
    <property type="entry name" value="RING_XB3-XBAT31"/>
    <property type="match status" value="1"/>
</dbReference>
<evidence type="ECO:0000256" key="8">
    <source>
        <dbReference type="ARBA" id="ARBA00022786"/>
    </source>
</evidence>
<reference evidence="15" key="1">
    <citation type="journal article" date="2019" name="Gigascience">
        <title>De novo genome assembly of the endangered Acer yangbiense, a plant species with extremely small populations endemic to Yunnan Province, China.</title>
        <authorList>
            <person name="Yang J."/>
            <person name="Wariss H.M."/>
            <person name="Tao L."/>
            <person name="Zhang R."/>
            <person name="Yun Q."/>
            <person name="Hollingsworth P."/>
            <person name="Dao Z."/>
            <person name="Luo G."/>
            <person name="Guo H."/>
            <person name="Ma Y."/>
            <person name="Sun W."/>
        </authorList>
    </citation>
    <scope>NUCLEOTIDE SEQUENCE [LARGE SCALE GENOMIC DNA]</scope>
    <source>
        <strain evidence="15">cv. Malutang</strain>
    </source>
</reference>
<dbReference type="PROSITE" id="PS50088">
    <property type="entry name" value="ANK_REPEAT"/>
    <property type="match status" value="5"/>
</dbReference>
<keyword evidence="15" id="KW-1185">Reference proteome</keyword>
<dbReference type="PRINTS" id="PR01415">
    <property type="entry name" value="ANKYRIN"/>
</dbReference>
<keyword evidence="10 11" id="KW-0040">ANK repeat</keyword>
<evidence type="ECO:0000313" key="14">
    <source>
        <dbReference type="EMBL" id="TXG60935.1"/>
    </source>
</evidence>
<evidence type="ECO:0000256" key="6">
    <source>
        <dbReference type="ARBA" id="ARBA00022737"/>
    </source>
</evidence>
<dbReference type="SMART" id="SM00248">
    <property type="entry name" value="ANK"/>
    <property type="match status" value="6"/>
</dbReference>
<keyword evidence="7 12" id="KW-0863">Zinc-finger</keyword>
<dbReference type="Pfam" id="PF12796">
    <property type="entry name" value="Ank_2"/>
    <property type="match status" value="2"/>
</dbReference>
<dbReference type="EC" id="2.3.2.27" evidence="3"/>
<comment type="caution">
    <text evidence="14">The sequence shown here is derived from an EMBL/GenBank/DDBJ whole genome shotgun (WGS) entry which is preliminary data.</text>
</comment>
<feature type="domain" description="RING-type" evidence="13">
    <location>
        <begin position="340"/>
        <end position="392"/>
    </location>
</feature>
<organism evidence="14 15">
    <name type="scientific">Acer yangbiense</name>
    <dbReference type="NCBI Taxonomy" id="1000413"/>
    <lineage>
        <taxon>Eukaryota</taxon>
        <taxon>Viridiplantae</taxon>
        <taxon>Streptophyta</taxon>
        <taxon>Embryophyta</taxon>
        <taxon>Tracheophyta</taxon>
        <taxon>Spermatophyta</taxon>
        <taxon>Magnoliopsida</taxon>
        <taxon>eudicotyledons</taxon>
        <taxon>Gunneridae</taxon>
        <taxon>Pentapetalae</taxon>
        <taxon>rosids</taxon>
        <taxon>malvids</taxon>
        <taxon>Sapindales</taxon>
        <taxon>Sapindaceae</taxon>
        <taxon>Hippocastanoideae</taxon>
        <taxon>Acereae</taxon>
        <taxon>Acer</taxon>
    </lineage>
</organism>
<evidence type="ECO:0000256" key="3">
    <source>
        <dbReference type="ARBA" id="ARBA00012483"/>
    </source>
</evidence>
<keyword evidence="9" id="KW-0862">Zinc</keyword>
<dbReference type="InterPro" id="IPR056760">
    <property type="entry name" value="RING_XB3-like"/>
</dbReference>
<feature type="repeat" description="ANK" evidence="11">
    <location>
        <begin position="242"/>
        <end position="274"/>
    </location>
</feature>
<feature type="repeat" description="ANK" evidence="11">
    <location>
        <begin position="50"/>
        <end position="82"/>
    </location>
</feature>
<accession>A0A5C7HVW5</accession>
<evidence type="ECO:0000256" key="2">
    <source>
        <dbReference type="ARBA" id="ARBA00004906"/>
    </source>
</evidence>
<evidence type="ECO:0000256" key="4">
    <source>
        <dbReference type="ARBA" id="ARBA00022679"/>
    </source>
</evidence>
<feature type="repeat" description="ANK" evidence="11">
    <location>
        <begin position="117"/>
        <end position="138"/>
    </location>
</feature>
<sequence length="529" mass="57758">MKFLSLVGNSFGCSASGERLVSAARDGDFQEAKALLHCNPRLVRYSTFGVRNSPLHYSAAQGHHEIVSLLIESGVDLNLRNYRGQTALMQACQYGHWEVVLTLILYKANIHRADYLNGGTALHLAALNGHSRCIRLLLADYVPSTPNFWSKTRKRLNRDESILQFDESALYEVINKPADGGITALHMAALNGHAESVQLLLDMGASVSEVTVEDGTTIDLIGKSLHLPPFRITFIVQQMRGAGSTSLHYAACGGNAHCCQLLIAKGASLTAENANGWTPLMVARSWHRNSIEEILTSQPERRLEVLPSPYLSLPLMSIVKIARECGWRNSDCVSPSQDPCVVCLERKCTIAAEGCEHEFCTHCALYLCLCSSSSPSTVTKGPLGSIPCPLCRHGIVSFEMLPETRPIKEVARTSLSLSFCSCSGEGADPTQLTTALCKPDFHCTRISPLGSSFRSLSCQKFPSIKLNSSLCMGAPDTSPCLIPCTVDQNLRNNLVRCSRSKLRRTVSNTESRRSWFSALNQYVTTGSGC</sequence>
<dbReference type="Pfam" id="PF00023">
    <property type="entry name" value="Ank"/>
    <property type="match status" value="2"/>
</dbReference>
<gene>
    <name evidence="14" type="ORF">EZV62_012298</name>
</gene>
<feature type="repeat" description="ANK" evidence="11">
    <location>
        <begin position="180"/>
        <end position="212"/>
    </location>
</feature>
<dbReference type="SUPFAM" id="SSF57850">
    <property type="entry name" value="RING/U-box"/>
    <property type="match status" value="1"/>
</dbReference>
<comment type="catalytic activity">
    <reaction evidence="1">
        <text>S-ubiquitinyl-[E2 ubiquitin-conjugating enzyme]-L-cysteine + [acceptor protein]-L-lysine = [E2 ubiquitin-conjugating enzyme]-L-cysteine + N(6)-ubiquitinyl-[acceptor protein]-L-lysine.</text>
        <dbReference type="EC" id="2.3.2.27"/>
    </reaction>
</comment>